<comment type="cofactor">
    <cofactor evidence="1">
        <name>Fe(2+)</name>
        <dbReference type="ChEBI" id="CHEBI:29033"/>
    </cofactor>
</comment>
<reference evidence="9 10" key="1">
    <citation type="journal article" date="2025" name="Microbiol. Resour. Announc.">
        <title>Draft genome sequences for Neonectria magnoliae and Neonectria punicea, canker pathogens of Liriodendron tulipifera and Acer saccharum in West Virginia.</title>
        <authorList>
            <person name="Petronek H.M."/>
            <person name="Kasson M.T."/>
            <person name="Metheny A.M."/>
            <person name="Stauder C.M."/>
            <person name="Lovett B."/>
            <person name="Lynch S.C."/>
            <person name="Garnas J.R."/>
            <person name="Kasson L.R."/>
            <person name="Stajich J.E."/>
        </authorList>
    </citation>
    <scope>NUCLEOTIDE SEQUENCE [LARGE SCALE GENOMIC DNA]</scope>
    <source>
        <strain evidence="9 10">NRRL 64653</strain>
    </source>
</reference>
<dbReference type="PANTHER" id="PTHR39479">
    <property type="match status" value="1"/>
</dbReference>
<evidence type="ECO:0000313" key="9">
    <source>
        <dbReference type="EMBL" id="KAK7420934.1"/>
    </source>
</evidence>
<evidence type="ECO:0000256" key="5">
    <source>
        <dbReference type="ARBA" id="ARBA00035013"/>
    </source>
</evidence>
<evidence type="ECO:0000256" key="1">
    <source>
        <dbReference type="ARBA" id="ARBA00001954"/>
    </source>
</evidence>
<dbReference type="EMBL" id="JAZAVJ010000026">
    <property type="protein sequence ID" value="KAK7420934.1"/>
    <property type="molecule type" value="Genomic_DNA"/>
</dbReference>
<dbReference type="InterPro" id="IPR009770">
    <property type="entry name" value="HGLS"/>
</dbReference>
<evidence type="ECO:0000256" key="6">
    <source>
        <dbReference type="ARBA" id="ARBA00035023"/>
    </source>
</evidence>
<sequence length="480" mass="53425">MAPSATESSPSETSWIDRDDLRTSFTLAMSAMYKAEVPLYGDLVRIVGDINQSTRGSALDPKVLAMRYGDVASSRLDIERHGAIRLGTPHELRTVRRIFALIGLYPVGYYDLSPAGLPMHATCFRPKTEMSLHKNPFRVFTSVLRPELIKDPRARDLALDLLSKRNIFSDELIDLLSLGDAQDGRLRPDQSRRFVAEAMKTFSWHGTAAASHEDYQCLKDEHPILADIACFRSSHINHLTPRTLCITSAQDLMKKEGLKVKDRIEGPPARSCPILLRQTSFLAIEEPIKFLGASDPSYEALVQGSHRARFGEIEERGAAVTPAGRRLYDELLNEATAASPEKPSPEEFDELVETAFKTYPDDWSELRKRELIYCTFEATSKGMDATLPDQRYHLDELLEQGLLNAFPMTYEDFLPLSAAGIFQSNLGSKSPARQTEACPDFAGMEDVLGVSLGDADEIYRAAQAESLAKCVSKLGIEVYV</sequence>
<dbReference type="EC" id="1.13.11.93" evidence="6"/>
<evidence type="ECO:0000313" key="10">
    <source>
        <dbReference type="Proteomes" id="UP001498476"/>
    </source>
</evidence>
<gene>
    <name evidence="9" type="ORF">QQX98_002498</name>
</gene>
<dbReference type="Proteomes" id="UP001498476">
    <property type="component" value="Unassembled WGS sequence"/>
</dbReference>
<keyword evidence="3" id="KW-0560">Oxidoreductase</keyword>
<proteinExistence type="inferred from homology"/>
<keyword evidence="10" id="KW-1185">Reference proteome</keyword>
<dbReference type="Pfam" id="PF07063">
    <property type="entry name" value="HGLS"/>
    <property type="match status" value="1"/>
</dbReference>
<dbReference type="SMART" id="SM01150">
    <property type="entry name" value="DUF1338"/>
    <property type="match status" value="1"/>
</dbReference>
<evidence type="ECO:0000256" key="3">
    <source>
        <dbReference type="ARBA" id="ARBA00023002"/>
    </source>
</evidence>
<keyword evidence="2" id="KW-0223">Dioxygenase</keyword>
<dbReference type="PANTHER" id="PTHR39479:SF2">
    <property type="entry name" value="2-OXOADIPATE DIOXYGENASE_DECARBOXYLASE"/>
    <property type="match status" value="1"/>
</dbReference>
<accession>A0ABR1HJC2</accession>
<organism evidence="9 10">
    <name type="scientific">Neonectria punicea</name>
    <dbReference type="NCBI Taxonomy" id="979145"/>
    <lineage>
        <taxon>Eukaryota</taxon>
        <taxon>Fungi</taxon>
        <taxon>Dikarya</taxon>
        <taxon>Ascomycota</taxon>
        <taxon>Pezizomycotina</taxon>
        <taxon>Sordariomycetes</taxon>
        <taxon>Hypocreomycetidae</taxon>
        <taxon>Hypocreales</taxon>
        <taxon>Nectriaceae</taxon>
        <taxon>Neonectria</taxon>
    </lineage>
</organism>
<dbReference type="Gene3D" id="3.10.180.80">
    <property type="entry name" value="Uncharacterised protein PF07063, DUF1338"/>
    <property type="match status" value="1"/>
</dbReference>
<evidence type="ECO:0000256" key="2">
    <source>
        <dbReference type="ARBA" id="ARBA00022964"/>
    </source>
</evidence>
<name>A0ABR1HJC2_9HYPO</name>
<dbReference type="CDD" id="cd16348">
    <property type="entry name" value="VOC_YdcJ_like"/>
    <property type="match status" value="1"/>
</dbReference>
<keyword evidence="4" id="KW-0408">Iron</keyword>
<dbReference type="InterPro" id="IPR047869">
    <property type="entry name" value="YdcJ_bac-like"/>
</dbReference>
<comment type="caution">
    <text evidence="9">The sequence shown here is derived from an EMBL/GenBank/DDBJ whole genome shotgun (WGS) entry which is preliminary data.</text>
</comment>
<protein>
    <recommendedName>
        <fullName evidence="7">2-oxoadipate dioxygenase/decarboxylase</fullName>
        <ecNumber evidence="6">1.13.11.93</ecNumber>
    </recommendedName>
    <alternativeName>
        <fullName evidence="8">2-hydroxyglutarate synthase</fullName>
    </alternativeName>
</protein>
<evidence type="ECO:0000256" key="8">
    <source>
        <dbReference type="ARBA" id="ARBA00035045"/>
    </source>
</evidence>
<evidence type="ECO:0000256" key="4">
    <source>
        <dbReference type="ARBA" id="ARBA00023004"/>
    </source>
</evidence>
<comment type="similarity">
    <text evidence="5">Belongs to the 2-oxoadipate dioxygenase/decarboxylase family.</text>
</comment>
<evidence type="ECO:0000256" key="7">
    <source>
        <dbReference type="ARBA" id="ARBA00035034"/>
    </source>
</evidence>